<gene>
    <name evidence="2" type="ORF">J2W49_003453</name>
</gene>
<protein>
    <submittedName>
        <fullName evidence="2">Fimbrial chaperone protein</fullName>
    </submittedName>
</protein>
<dbReference type="Gene3D" id="2.60.40.10">
    <property type="entry name" value="Immunoglobulins"/>
    <property type="match status" value="1"/>
</dbReference>
<dbReference type="SUPFAM" id="SSF49354">
    <property type="entry name" value="PapD-like"/>
    <property type="match status" value="1"/>
</dbReference>
<proteinExistence type="predicted"/>
<dbReference type="PANTHER" id="PTHR30251:SF4">
    <property type="entry name" value="SLR1668 PROTEIN"/>
    <property type="match status" value="1"/>
</dbReference>
<comment type="caution">
    <text evidence="2">The sequence shown here is derived from an EMBL/GenBank/DDBJ whole genome shotgun (WGS) entry which is preliminary data.</text>
</comment>
<reference evidence="2 3" key="1">
    <citation type="submission" date="2023-07" db="EMBL/GenBank/DDBJ databases">
        <title>Sorghum-associated microbial communities from plants grown in Nebraska, USA.</title>
        <authorList>
            <person name="Schachtman D."/>
        </authorList>
    </citation>
    <scope>NUCLEOTIDE SEQUENCE [LARGE SCALE GENOMIC DNA]</scope>
    <source>
        <strain evidence="2 3">4249</strain>
    </source>
</reference>
<dbReference type="RefSeq" id="WP_310318927.1">
    <property type="nucleotide sequence ID" value="NZ_JAVDWU010000007.1"/>
</dbReference>
<organism evidence="2 3">
    <name type="scientific">Hydrogenophaga palleronii</name>
    <dbReference type="NCBI Taxonomy" id="65655"/>
    <lineage>
        <taxon>Bacteria</taxon>
        <taxon>Pseudomonadati</taxon>
        <taxon>Pseudomonadota</taxon>
        <taxon>Betaproteobacteria</taxon>
        <taxon>Burkholderiales</taxon>
        <taxon>Comamonadaceae</taxon>
        <taxon>Hydrogenophaga</taxon>
    </lineage>
</organism>
<name>A0ABU1WR23_9BURK</name>
<dbReference type="InterPro" id="IPR013783">
    <property type="entry name" value="Ig-like_fold"/>
</dbReference>
<dbReference type="InterPro" id="IPR016147">
    <property type="entry name" value="Pili_assmbl_chaperone_N"/>
</dbReference>
<dbReference type="PANTHER" id="PTHR30251">
    <property type="entry name" value="PILUS ASSEMBLY CHAPERONE"/>
    <property type="match status" value="1"/>
</dbReference>
<dbReference type="InterPro" id="IPR050643">
    <property type="entry name" value="Periplasmic_pilus_chap"/>
</dbReference>
<evidence type="ECO:0000313" key="3">
    <source>
        <dbReference type="Proteomes" id="UP001265700"/>
    </source>
</evidence>
<dbReference type="Pfam" id="PF00345">
    <property type="entry name" value="PapD_N"/>
    <property type="match status" value="1"/>
</dbReference>
<accession>A0ABU1WR23</accession>
<feature type="domain" description="Pili assembly chaperone N-terminal" evidence="1">
    <location>
        <begin position="30"/>
        <end position="149"/>
    </location>
</feature>
<dbReference type="InterPro" id="IPR008962">
    <property type="entry name" value="PapD-like_sf"/>
</dbReference>
<evidence type="ECO:0000259" key="1">
    <source>
        <dbReference type="Pfam" id="PF00345"/>
    </source>
</evidence>
<dbReference type="Proteomes" id="UP001265700">
    <property type="component" value="Unassembled WGS sequence"/>
</dbReference>
<sequence>MRLQLTKSAVACLGRSVLAGLGLWGAAAHGLTISPVLVELSSARRVASITITNPGDRPLSFQTQVRGWSQPNGTDVYADTTQLFVAPPIAEIAAGGSQIFRVTTRNRPSADEQAYRLIFEDVSEVFASSVPTGETSISIRVNHDLPVFLAAAGTLRLQSRLGPCANATTLPATTGCVRLDNEGSRYLRVKSLTLESGNWRKDFNVATRVLAGAWREWTFEQPTQLTGSLRVRAETSDGPVTFEWPIPPR</sequence>
<keyword evidence="3" id="KW-1185">Reference proteome</keyword>
<dbReference type="EMBL" id="JAVDWU010000007">
    <property type="protein sequence ID" value="MDR7151477.1"/>
    <property type="molecule type" value="Genomic_DNA"/>
</dbReference>
<evidence type="ECO:0000313" key="2">
    <source>
        <dbReference type="EMBL" id="MDR7151477.1"/>
    </source>
</evidence>